<dbReference type="EMBL" id="BAAACX010000028">
    <property type="protein sequence ID" value="GAA0412664.1"/>
    <property type="molecule type" value="Genomic_DNA"/>
</dbReference>
<dbReference type="InterPro" id="IPR011701">
    <property type="entry name" value="MFS"/>
</dbReference>
<feature type="transmembrane region" description="Helical" evidence="7">
    <location>
        <begin position="298"/>
        <end position="316"/>
    </location>
</feature>
<feature type="transmembrane region" description="Helical" evidence="7">
    <location>
        <begin position="235"/>
        <end position="257"/>
    </location>
</feature>
<sequence>MKLTSKLVNKSLLTPTFVCLWIIMFLVEFVKGSLLVSVLPVYMGDVLKLSAFLIGLSFSLQYIGDNLFRSPAGWLVERLGFRMTMAVGLLITLGAVLILSFIKTVGFIVLGCALLGIGTAPLWPCVMMGISAVTKEKKNFGTAMGVIQISSLGGTGLGPIIINFLVSKSYTLVFWFLLACMVVVVIISLFLPGKGNKQVYAASRGLGQKGRLHALLQNIRHTLHHIRHNLKVSPFLYPALFLQTFAIGLLTPVITLYVRTELGLSPEAYSAMLIAGGGIAVAGLIPVGKLVDRYGTSLFLNVGFASAAISICLFALTRSIPIVWFLVILIGLSYSCILPTWDTMLSHLIPEGEKGTVWGFFLTIQGFGMIIGPIVSGKLWDWLGPSAPFLASGCSMGLLFFVHLILSRPSYRLSTE</sequence>
<feature type="transmembrane region" description="Helical" evidence="7">
    <location>
        <begin position="387"/>
        <end position="406"/>
    </location>
</feature>
<name>A0ABN0YW85_9BACL</name>
<evidence type="ECO:0000256" key="1">
    <source>
        <dbReference type="ARBA" id="ARBA00004651"/>
    </source>
</evidence>
<dbReference type="PROSITE" id="PS50850">
    <property type="entry name" value="MFS"/>
    <property type="match status" value="1"/>
</dbReference>
<keyword evidence="10" id="KW-1185">Reference proteome</keyword>
<dbReference type="InterPro" id="IPR001958">
    <property type="entry name" value="Tet-R_TetA/multi-R_MdtG-like"/>
</dbReference>
<feature type="transmembrane region" description="Helical" evidence="7">
    <location>
        <begin position="172"/>
        <end position="191"/>
    </location>
</feature>
<dbReference type="PANTHER" id="PTHR23517:SF3">
    <property type="entry name" value="INTEGRAL MEMBRANE TRANSPORT PROTEIN"/>
    <property type="match status" value="1"/>
</dbReference>
<dbReference type="SUPFAM" id="SSF103473">
    <property type="entry name" value="MFS general substrate transporter"/>
    <property type="match status" value="1"/>
</dbReference>
<dbReference type="InterPro" id="IPR050171">
    <property type="entry name" value="MFS_Transporters"/>
</dbReference>
<protein>
    <submittedName>
        <fullName evidence="9">Multidrug efflux MFS transporter MdtG</fullName>
    </submittedName>
</protein>
<evidence type="ECO:0000313" key="10">
    <source>
        <dbReference type="Proteomes" id="UP001500340"/>
    </source>
</evidence>
<keyword evidence="6 7" id="KW-0472">Membrane</keyword>
<evidence type="ECO:0000313" key="9">
    <source>
        <dbReference type="EMBL" id="GAA0412664.1"/>
    </source>
</evidence>
<keyword evidence="3" id="KW-1003">Cell membrane</keyword>
<feature type="transmembrane region" description="Helical" evidence="7">
    <location>
        <begin position="269"/>
        <end position="291"/>
    </location>
</feature>
<feature type="transmembrane region" description="Helical" evidence="7">
    <location>
        <begin position="80"/>
        <end position="102"/>
    </location>
</feature>
<dbReference type="PRINTS" id="PR01035">
    <property type="entry name" value="TCRTETA"/>
</dbReference>
<accession>A0ABN0YW85</accession>
<comment type="subcellular location">
    <subcellularLocation>
        <location evidence="1">Cell membrane</location>
        <topology evidence="1">Multi-pass membrane protein</topology>
    </subcellularLocation>
</comment>
<feature type="domain" description="Major facilitator superfamily (MFS) profile" evidence="8">
    <location>
        <begin position="16"/>
        <end position="411"/>
    </location>
</feature>
<feature type="transmembrane region" description="Helical" evidence="7">
    <location>
        <begin position="357"/>
        <end position="375"/>
    </location>
</feature>
<evidence type="ECO:0000256" key="4">
    <source>
        <dbReference type="ARBA" id="ARBA00022692"/>
    </source>
</evidence>
<feature type="transmembrane region" description="Helical" evidence="7">
    <location>
        <begin position="108"/>
        <end position="133"/>
    </location>
</feature>
<evidence type="ECO:0000256" key="6">
    <source>
        <dbReference type="ARBA" id="ARBA00023136"/>
    </source>
</evidence>
<dbReference type="Gene3D" id="1.20.1250.20">
    <property type="entry name" value="MFS general substrate transporter like domains"/>
    <property type="match status" value="2"/>
</dbReference>
<dbReference type="InterPro" id="IPR036259">
    <property type="entry name" value="MFS_trans_sf"/>
</dbReference>
<keyword evidence="5 7" id="KW-1133">Transmembrane helix</keyword>
<evidence type="ECO:0000256" key="3">
    <source>
        <dbReference type="ARBA" id="ARBA00022475"/>
    </source>
</evidence>
<feature type="transmembrane region" description="Helical" evidence="7">
    <location>
        <begin position="322"/>
        <end position="345"/>
    </location>
</feature>
<dbReference type="Proteomes" id="UP001500340">
    <property type="component" value="Unassembled WGS sequence"/>
</dbReference>
<dbReference type="PANTHER" id="PTHR23517">
    <property type="entry name" value="RESISTANCE PROTEIN MDTM, PUTATIVE-RELATED-RELATED"/>
    <property type="match status" value="1"/>
</dbReference>
<dbReference type="CDD" id="cd17325">
    <property type="entry name" value="MFS_MdtG_SLC18_like"/>
    <property type="match status" value="1"/>
</dbReference>
<keyword evidence="4 7" id="KW-0812">Transmembrane</keyword>
<dbReference type="InterPro" id="IPR020846">
    <property type="entry name" value="MFS_dom"/>
</dbReference>
<organism evidence="9 10">
    <name type="scientific">Paenibacillus motobuensis</name>
    <dbReference type="NCBI Taxonomy" id="295324"/>
    <lineage>
        <taxon>Bacteria</taxon>
        <taxon>Bacillati</taxon>
        <taxon>Bacillota</taxon>
        <taxon>Bacilli</taxon>
        <taxon>Bacillales</taxon>
        <taxon>Paenibacillaceae</taxon>
        <taxon>Paenibacillus</taxon>
    </lineage>
</organism>
<feature type="transmembrane region" description="Helical" evidence="7">
    <location>
        <begin position="50"/>
        <end position="68"/>
    </location>
</feature>
<evidence type="ECO:0000256" key="5">
    <source>
        <dbReference type="ARBA" id="ARBA00022989"/>
    </source>
</evidence>
<proteinExistence type="predicted"/>
<evidence type="ECO:0000256" key="2">
    <source>
        <dbReference type="ARBA" id="ARBA00022448"/>
    </source>
</evidence>
<reference evidence="9 10" key="1">
    <citation type="journal article" date="2019" name="Int. J. Syst. Evol. Microbiol.">
        <title>The Global Catalogue of Microorganisms (GCM) 10K type strain sequencing project: providing services to taxonomists for standard genome sequencing and annotation.</title>
        <authorList>
            <consortium name="The Broad Institute Genomics Platform"/>
            <consortium name="The Broad Institute Genome Sequencing Center for Infectious Disease"/>
            <person name="Wu L."/>
            <person name="Ma J."/>
        </authorList>
    </citation>
    <scope>NUCLEOTIDE SEQUENCE [LARGE SCALE GENOMIC DNA]</scope>
    <source>
        <strain evidence="9 10">JCM 12774</strain>
    </source>
</reference>
<feature type="transmembrane region" description="Helical" evidence="7">
    <location>
        <begin position="145"/>
        <end position="166"/>
    </location>
</feature>
<dbReference type="RefSeq" id="WP_379339453.1">
    <property type="nucleotide sequence ID" value="NZ_BAAACX010000028.1"/>
</dbReference>
<keyword evidence="2" id="KW-0813">Transport</keyword>
<gene>
    <name evidence="9" type="primary">mdtG_2</name>
    <name evidence="9" type="ORF">GCM10008933_48660</name>
</gene>
<evidence type="ECO:0000259" key="8">
    <source>
        <dbReference type="PROSITE" id="PS50850"/>
    </source>
</evidence>
<comment type="caution">
    <text evidence="9">The sequence shown here is derived from an EMBL/GenBank/DDBJ whole genome shotgun (WGS) entry which is preliminary data.</text>
</comment>
<evidence type="ECO:0000256" key="7">
    <source>
        <dbReference type="SAM" id="Phobius"/>
    </source>
</evidence>
<dbReference type="Pfam" id="PF07690">
    <property type="entry name" value="MFS_1"/>
    <property type="match status" value="2"/>
</dbReference>